<evidence type="ECO:0000256" key="4">
    <source>
        <dbReference type="RuleBase" id="RU003887"/>
    </source>
</evidence>
<evidence type="ECO:0000259" key="5">
    <source>
        <dbReference type="SMART" id="SM00363"/>
    </source>
</evidence>
<dbReference type="SMART" id="SM00363">
    <property type="entry name" value="S4"/>
    <property type="match status" value="1"/>
</dbReference>
<keyword evidence="3" id="KW-0694">RNA-binding</keyword>
<feature type="domain" description="RNA-binding S4" evidence="5">
    <location>
        <begin position="5"/>
        <end position="70"/>
    </location>
</feature>
<dbReference type="InterPro" id="IPR000748">
    <property type="entry name" value="PsdUridine_synth_RsuA/RluB/E/F"/>
</dbReference>
<dbReference type="InterPro" id="IPR006145">
    <property type="entry name" value="PsdUridine_synth_RsuA/RluA"/>
</dbReference>
<evidence type="ECO:0000313" key="6">
    <source>
        <dbReference type="EMBL" id="MCC2217540.1"/>
    </source>
</evidence>
<dbReference type="InterPro" id="IPR020103">
    <property type="entry name" value="PsdUridine_synth_cat_dom_sf"/>
</dbReference>
<dbReference type="InterPro" id="IPR042092">
    <property type="entry name" value="PsdUridine_s_RsuA/RluB/E/F_cat"/>
</dbReference>
<accession>A0ABS8FJZ5</accession>
<dbReference type="PANTHER" id="PTHR47683:SF2">
    <property type="entry name" value="RNA-BINDING S4 DOMAIN-CONTAINING PROTEIN"/>
    <property type="match status" value="1"/>
</dbReference>
<comment type="similarity">
    <text evidence="1 4">Belongs to the pseudouridine synthase RsuA family.</text>
</comment>
<dbReference type="SUPFAM" id="SSF55120">
    <property type="entry name" value="Pseudouridine synthase"/>
    <property type="match status" value="1"/>
</dbReference>
<evidence type="ECO:0000256" key="3">
    <source>
        <dbReference type="PROSITE-ProRule" id="PRU00182"/>
    </source>
</evidence>
<dbReference type="Pfam" id="PF01479">
    <property type="entry name" value="S4"/>
    <property type="match status" value="1"/>
</dbReference>
<dbReference type="Gene3D" id="3.30.70.1560">
    <property type="entry name" value="Alpha-L RNA-binding motif"/>
    <property type="match status" value="1"/>
</dbReference>
<dbReference type="PANTHER" id="PTHR47683">
    <property type="entry name" value="PSEUDOURIDINE SYNTHASE FAMILY PROTEIN-RELATED"/>
    <property type="match status" value="1"/>
</dbReference>
<keyword evidence="2 4" id="KW-0413">Isomerase</keyword>
<dbReference type="Proteomes" id="UP001198495">
    <property type="component" value="Unassembled WGS sequence"/>
</dbReference>
<dbReference type="InterPro" id="IPR036986">
    <property type="entry name" value="S4_RNA-bd_sf"/>
</dbReference>
<reference evidence="6 7" key="1">
    <citation type="submission" date="2021-10" db="EMBL/GenBank/DDBJ databases">
        <title>Anaerobic single-cell dispensing facilitates the cultivation of human gut bacteria.</title>
        <authorList>
            <person name="Afrizal A."/>
        </authorList>
    </citation>
    <scope>NUCLEOTIDE SEQUENCE [LARGE SCALE GENOMIC DNA]</scope>
    <source>
        <strain evidence="6 7">CLA-AA-H212</strain>
    </source>
</reference>
<dbReference type="InterPro" id="IPR018496">
    <property type="entry name" value="PsdUridine_synth_RsuA/RluB_CS"/>
</dbReference>
<comment type="caution">
    <text evidence="6">The sequence shown here is derived from an EMBL/GenBank/DDBJ whole genome shotgun (WGS) entry which is preliminary data.</text>
</comment>
<dbReference type="Pfam" id="PF00849">
    <property type="entry name" value="PseudoU_synth_2"/>
    <property type="match status" value="1"/>
</dbReference>
<evidence type="ECO:0000256" key="2">
    <source>
        <dbReference type="ARBA" id="ARBA00023235"/>
    </source>
</evidence>
<dbReference type="PROSITE" id="PS01149">
    <property type="entry name" value="PSI_RSU"/>
    <property type="match status" value="1"/>
</dbReference>
<dbReference type="Gene3D" id="3.30.70.580">
    <property type="entry name" value="Pseudouridine synthase I, catalytic domain, N-terminal subdomain"/>
    <property type="match status" value="1"/>
</dbReference>
<evidence type="ECO:0000256" key="1">
    <source>
        <dbReference type="ARBA" id="ARBA00008348"/>
    </source>
</evidence>
<dbReference type="InterPro" id="IPR002942">
    <property type="entry name" value="S4_RNA-bd"/>
</dbReference>
<dbReference type="EC" id="5.4.99.-" evidence="4"/>
<dbReference type="CDD" id="cd00165">
    <property type="entry name" value="S4"/>
    <property type="match status" value="1"/>
</dbReference>
<dbReference type="InterPro" id="IPR020094">
    <property type="entry name" value="TruA/RsuA/RluB/E/F_N"/>
</dbReference>
<dbReference type="PROSITE" id="PS50889">
    <property type="entry name" value="S4"/>
    <property type="match status" value="1"/>
</dbReference>
<dbReference type="Gene3D" id="3.10.290.10">
    <property type="entry name" value="RNA-binding S4 domain"/>
    <property type="match status" value="1"/>
</dbReference>
<name>A0ABS8FJZ5_9FIRM</name>
<keyword evidence="7" id="KW-1185">Reference proteome</keyword>
<dbReference type="RefSeq" id="WP_227572768.1">
    <property type="nucleotide sequence ID" value="NZ_JAJEQT010000001.1"/>
</dbReference>
<proteinExistence type="inferred from homology"/>
<dbReference type="InterPro" id="IPR050343">
    <property type="entry name" value="RsuA_PseudoU_synthase"/>
</dbReference>
<organism evidence="6 7">
    <name type="scientific">Coprococcus hominis</name>
    <name type="common">ex Arizal et al. 2022</name>
    <dbReference type="NCBI Taxonomy" id="2881262"/>
    <lineage>
        <taxon>Bacteria</taxon>
        <taxon>Bacillati</taxon>
        <taxon>Bacillota</taxon>
        <taxon>Clostridia</taxon>
        <taxon>Lachnospirales</taxon>
        <taxon>Lachnospiraceae</taxon>
        <taxon>Coprococcus</taxon>
    </lineage>
</organism>
<dbReference type="NCBIfam" id="TIGR00093">
    <property type="entry name" value="pseudouridine synthase"/>
    <property type="match status" value="1"/>
</dbReference>
<dbReference type="SUPFAM" id="SSF55174">
    <property type="entry name" value="Alpha-L RNA-binding motif"/>
    <property type="match status" value="1"/>
</dbReference>
<protein>
    <recommendedName>
        <fullName evidence="4">Pseudouridine synthase</fullName>
        <ecNumber evidence="4">5.4.99.-</ecNumber>
    </recommendedName>
</protein>
<sequence>MSNEIRLNKYLSEAGICSRREADRLIEAGKVTVDGTIADLGTRVGDSSVVTCNGKPVHLHTKKVIYAYNKPIGQVCTSKDADPDSIFRYVEFPERVNYVGRLDKDSTGLLLLTNDGDLANEIQRSRNNHEKEYHVRVNTDITEDFIKKMSEGVEILDTVTKPCKVKKTGTRNFSIILTQGLNRQIRRMCDALHVRVVHLKRVRIMNIRLGSLRPGEFRTLTRGEEQELRRLVQKRL</sequence>
<dbReference type="EMBL" id="JAJEQT010000001">
    <property type="protein sequence ID" value="MCC2217540.1"/>
    <property type="molecule type" value="Genomic_DNA"/>
</dbReference>
<gene>
    <name evidence="6" type="ORF">LKD28_00625</name>
</gene>
<evidence type="ECO:0000313" key="7">
    <source>
        <dbReference type="Proteomes" id="UP001198495"/>
    </source>
</evidence>